<organism evidence="2 3">
    <name type="scientific">Aspergillus cavernicola</name>
    <dbReference type="NCBI Taxonomy" id="176166"/>
    <lineage>
        <taxon>Eukaryota</taxon>
        <taxon>Fungi</taxon>
        <taxon>Dikarya</taxon>
        <taxon>Ascomycota</taxon>
        <taxon>Pezizomycotina</taxon>
        <taxon>Eurotiomycetes</taxon>
        <taxon>Eurotiomycetidae</taxon>
        <taxon>Eurotiales</taxon>
        <taxon>Aspergillaceae</taxon>
        <taxon>Aspergillus</taxon>
        <taxon>Aspergillus subgen. Nidulantes</taxon>
    </lineage>
</organism>
<comment type="caution">
    <text evidence="2">The sequence shown here is derived from an EMBL/GenBank/DDBJ whole genome shotgun (WGS) entry which is preliminary data.</text>
</comment>
<evidence type="ECO:0000313" key="2">
    <source>
        <dbReference type="EMBL" id="KAL2812458.1"/>
    </source>
</evidence>
<keyword evidence="1" id="KW-0732">Signal</keyword>
<protein>
    <recommendedName>
        <fullName evidence="4">Secreted protein</fullName>
    </recommendedName>
</protein>
<feature type="chain" id="PRO_5045601606" description="Secreted protein" evidence="1">
    <location>
        <begin position="21"/>
        <end position="80"/>
    </location>
</feature>
<accession>A0ABR4HCE3</accession>
<evidence type="ECO:0000256" key="1">
    <source>
        <dbReference type="SAM" id="SignalP"/>
    </source>
</evidence>
<dbReference type="Proteomes" id="UP001610335">
    <property type="component" value="Unassembled WGS sequence"/>
</dbReference>
<reference evidence="2 3" key="1">
    <citation type="submission" date="2024-07" db="EMBL/GenBank/DDBJ databases">
        <title>Section-level genome sequencing and comparative genomics of Aspergillus sections Usti and Cavernicolus.</title>
        <authorList>
            <consortium name="Lawrence Berkeley National Laboratory"/>
            <person name="Nybo J.L."/>
            <person name="Vesth T.C."/>
            <person name="Theobald S."/>
            <person name="Frisvad J.C."/>
            <person name="Larsen T.O."/>
            <person name="Kjaerboelling I."/>
            <person name="Rothschild-Mancinelli K."/>
            <person name="Lyhne E.K."/>
            <person name="Kogle M.E."/>
            <person name="Barry K."/>
            <person name="Clum A."/>
            <person name="Na H."/>
            <person name="Ledsgaard L."/>
            <person name="Lin J."/>
            <person name="Lipzen A."/>
            <person name="Kuo A."/>
            <person name="Riley R."/>
            <person name="Mondo S."/>
            <person name="LaButti K."/>
            <person name="Haridas S."/>
            <person name="Pangalinan J."/>
            <person name="Salamov A.A."/>
            <person name="Simmons B.A."/>
            <person name="Magnuson J.K."/>
            <person name="Chen J."/>
            <person name="Drula E."/>
            <person name="Henrissat B."/>
            <person name="Wiebenga A."/>
            <person name="Lubbers R.J."/>
            <person name="Gomes A.C."/>
            <person name="Makela M.R."/>
            <person name="Stajich J."/>
            <person name="Grigoriev I.V."/>
            <person name="Mortensen U.H."/>
            <person name="De vries R.P."/>
            <person name="Baker S.E."/>
            <person name="Andersen M.R."/>
        </authorList>
    </citation>
    <scope>NUCLEOTIDE SEQUENCE [LARGE SCALE GENOMIC DNA]</scope>
    <source>
        <strain evidence="2 3">CBS 600.67</strain>
    </source>
</reference>
<sequence length="80" mass="8830">MTLLHLNAVLLLLTSPSNLCSRPHLLAMQPSRYRLTYLKPTSSLGIPHLCSSTLKPQKTIILNLLCSRYSAITGPEISAR</sequence>
<dbReference type="EMBL" id="JBFXLS010000177">
    <property type="protein sequence ID" value="KAL2812458.1"/>
    <property type="molecule type" value="Genomic_DNA"/>
</dbReference>
<proteinExistence type="predicted"/>
<name>A0ABR4HCE3_9EURO</name>
<evidence type="ECO:0008006" key="4">
    <source>
        <dbReference type="Google" id="ProtNLM"/>
    </source>
</evidence>
<feature type="signal peptide" evidence="1">
    <location>
        <begin position="1"/>
        <end position="20"/>
    </location>
</feature>
<gene>
    <name evidence="2" type="ORF">BDW59DRAFT_155259</name>
</gene>
<keyword evidence="3" id="KW-1185">Reference proteome</keyword>
<evidence type="ECO:0000313" key="3">
    <source>
        <dbReference type="Proteomes" id="UP001610335"/>
    </source>
</evidence>